<name>A0A0U2YUD0_9BACL</name>
<protein>
    <submittedName>
        <fullName evidence="1">Topology modulation protein</fullName>
    </submittedName>
</protein>
<dbReference type="Gene3D" id="3.40.50.300">
    <property type="entry name" value="P-loop containing nucleotide triphosphate hydrolases"/>
    <property type="match status" value="1"/>
</dbReference>
<proteinExistence type="predicted"/>
<dbReference type="STRING" id="200991.AUC31_08175"/>
<keyword evidence="2" id="KW-1185">Reference proteome</keyword>
<dbReference type="InterPro" id="IPR052922">
    <property type="entry name" value="Cytidylate_Kinase-2"/>
</dbReference>
<dbReference type="SUPFAM" id="SSF52540">
    <property type="entry name" value="P-loop containing nucleoside triphosphate hydrolases"/>
    <property type="match status" value="1"/>
</dbReference>
<dbReference type="Proteomes" id="UP000067683">
    <property type="component" value="Chromosome"/>
</dbReference>
<gene>
    <name evidence="1" type="ORF">AUC31_08175</name>
</gene>
<dbReference type="EMBL" id="CP013659">
    <property type="protein sequence ID" value="ALS75198.1"/>
    <property type="molecule type" value="Genomic_DNA"/>
</dbReference>
<organism evidence="1 2">
    <name type="scientific">Planococcus rifietoensis</name>
    <dbReference type="NCBI Taxonomy" id="200991"/>
    <lineage>
        <taxon>Bacteria</taxon>
        <taxon>Bacillati</taxon>
        <taxon>Bacillota</taxon>
        <taxon>Bacilli</taxon>
        <taxon>Bacillales</taxon>
        <taxon>Caryophanaceae</taxon>
        <taxon>Planococcus</taxon>
    </lineage>
</organism>
<dbReference type="AlphaFoldDB" id="A0A0U2YUD0"/>
<sequence length="173" mass="20526">MQRIMVIGVSAGAGKSTFARRLGKVANLPVHHLDAYYWKPGWVEAEEKEFQHKQQELADEPRWIMEGNYNSTAAIRLAACDALIQLQLPLWRCLWRVLKRRIQYRKQARPDMAPGCPEKLDYEFLKFIVTTYHERQKSQHHLIEEFIRKYPEKQVYILRTQKEIEAFLEQVGK</sequence>
<dbReference type="PANTHER" id="PTHR37816:SF3">
    <property type="entry name" value="MODULATES DNA TOPOLOGY"/>
    <property type="match status" value="1"/>
</dbReference>
<evidence type="ECO:0000313" key="1">
    <source>
        <dbReference type="EMBL" id="ALS75198.1"/>
    </source>
</evidence>
<dbReference type="RefSeq" id="WP_058381905.1">
    <property type="nucleotide sequence ID" value="NZ_CP013659.2"/>
</dbReference>
<dbReference type="OrthoDB" id="1201990at2"/>
<dbReference type="PANTHER" id="PTHR37816">
    <property type="entry name" value="YALI0E33011P"/>
    <property type="match status" value="1"/>
</dbReference>
<reference evidence="1" key="1">
    <citation type="submission" date="2016-01" db="EMBL/GenBank/DDBJ databases">
        <title>Complete genome of Planococcus rifietoensis type strain M8.</title>
        <authorList>
            <person name="See-Too W.S."/>
        </authorList>
    </citation>
    <scope>NUCLEOTIDE SEQUENCE [LARGE SCALE GENOMIC DNA]</scope>
    <source>
        <strain evidence="1">M8</strain>
    </source>
</reference>
<dbReference type="InterPro" id="IPR027417">
    <property type="entry name" value="P-loop_NTPase"/>
</dbReference>
<dbReference type="KEGG" id="prt:AUC31_08175"/>
<evidence type="ECO:0000313" key="2">
    <source>
        <dbReference type="Proteomes" id="UP000067683"/>
    </source>
</evidence>
<accession>A0A0U2YUD0</accession>